<evidence type="ECO:0000313" key="1">
    <source>
        <dbReference type="EMBL" id="KAF2176019.1"/>
    </source>
</evidence>
<sequence length="121" mass="13650">QIVGQGIFLNIKHSRPLRQRLKARKWSTFVSRAILYRVDPDFEEPRANSGTAVCIINGSTETHKVAGFQSFIQGVSGNSTYEMDDDLDLFNKMLESGKVAFYGAFQVPPRLRENHFIVTGD</sequence>
<gene>
    <name evidence="1" type="ORF">K469DRAFT_608551</name>
</gene>
<protein>
    <submittedName>
        <fullName evidence="1">Uncharacterized protein</fullName>
    </submittedName>
</protein>
<dbReference type="EMBL" id="ML994717">
    <property type="protein sequence ID" value="KAF2176019.1"/>
    <property type="molecule type" value="Genomic_DNA"/>
</dbReference>
<dbReference type="OrthoDB" id="5384519at2759"/>
<dbReference type="AlphaFoldDB" id="A0A6A6DCT0"/>
<organism evidence="1 2">
    <name type="scientific">Zopfia rhizophila CBS 207.26</name>
    <dbReference type="NCBI Taxonomy" id="1314779"/>
    <lineage>
        <taxon>Eukaryota</taxon>
        <taxon>Fungi</taxon>
        <taxon>Dikarya</taxon>
        <taxon>Ascomycota</taxon>
        <taxon>Pezizomycotina</taxon>
        <taxon>Dothideomycetes</taxon>
        <taxon>Dothideomycetes incertae sedis</taxon>
        <taxon>Zopfiaceae</taxon>
        <taxon>Zopfia</taxon>
    </lineage>
</organism>
<evidence type="ECO:0000313" key="2">
    <source>
        <dbReference type="Proteomes" id="UP000800200"/>
    </source>
</evidence>
<keyword evidence="2" id="KW-1185">Reference proteome</keyword>
<accession>A0A6A6DCT0</accession>
<reference evidence="1" key="1">
    <citation type="journal article" date="2020" name="Stud. Mycol.">
        <title>101 Dothideomycetes genomes: a test case for predicting lifestyles and emergence of pathogens.</title>
        <authorList>
            <person name="Haridas S."/>
            <person name="Albert R."/>
            <person name="Binder M."/>
            <person name="Bloem J."/>
            <person name="Labutti K."/>
            <person name="Salamov A."/>
            <person name="Andreopoulos B."/>
            <person name="Baker S."/>
            <person name="Barry K."/>
            <person name="Bills G."/>
            <person name="Bluhm B."/>
            <person name="Cannon C."/>
            <person name="Castanera R."/>
            <person name="Culley D."/>
            <person name="Daum C."/>
            <person name="Ezra D."/>
            <person name="Gonzalez J."/>
            <person name="Henrissat B."/>
            <person name="Kuo A."/>
            <person name="Liang C."/>
            <person name="Lipzen A."/>
            <person name="Lutzoni F."/>
            <person name="Magnuson J."/>
            <person name="Mondo S."/>
            <person name="Nolan M."/>
            <person name="Ohm R."/>
            <person name="Pangilinan J."/>
            <person name="Park H.-J."/>
            <person name="Ramirez L."/>
            <person name="Alfaro M."/>
            <person name="Sun H."/>
            <person name="Tritt A."/>
            <person name="Yoshinaga Y."/>
            <person name="Zwiers L.-H."/>
            <person name="Turgeon B."/>
            <person name="Goodwin S."/>
            <person name="Spatafora J."/>
            <person name="Crous P."/>
            <person name="Grigoriev I."/>
        </authorList>
    </citation>
    <scope>NUCLEOTIDE SEQUENCE</scope>
    <source>
        <strain evidence="1">CBS 207.26</strain>
    </source>
</reference>
<dbReference type="Proteomes" id="UP000800200">
    <property type="component" value="Unassembled WGS sequence"/>
</dbReference>
<name>A0A6A6DCT0_9PEZI</name>
<proteinExistence type="predicted"/>
<feature type="non-terminal residue" evidence="1">
    <location>
        <position position="1"/>
    </location>
</feature>